<accession>A0A0C3CIK1</accession>
<keyword evidence="1" id="KW-0472">Membrane</keyword>
<proteinExistence type="predicted"/>
<gene>
    <name evidence="2" type="ORF">M413DRAFT_81244</name>
</gene>
<protein>
    <submittedName>
        <fullName evidence="2">Uncharacterized protein</fullName>
    </submittedName>
</protein>
<feature type="transmembrane region" description="Helical" evidence="1">
    <location>
        <begin position="31"/>
        <end position="53"/>
    </location>
</feature>
<evidence type="ECO:0000313" key="3">
    <source>
        <dbReference type="Proteomes" id="UP000053424"/>
    </source>
</evidence>
<keyword evidence="3" id="KW-1185">Reference proteome</keyword>
<evidence type="ECO:0000256" key="1">
    <source>
        <dbReference type="SAM" id="Phobius"/>
    </source>
</evidence>
<feature type="transmembrane region" description="Helical" evidence="1">
    <location>
        <begin position="74"/>
        <end position="94"/>
    </location>
</feature>
<evidence type="ECO:0000313" key="2">
    <source>
        <dbReference type="EMBL" id="KIM48560.1"/>
    </source>
</evidence>
<dbReference type="AlphaFoldDB" id="A0A0C3CIK1"/>
<keyword evidence="1" id="KW-1133">Transmembrane helix</keyword>
<organism evidence="2 3">
    <name type="scientific">Hebeloma cylindrosporum</name>
    <dbReference type="NCBI Taxonomy" id="76867"/>
    <lineage>
        <taxon>Eukaryota</taxon>
        <taxon>Fungi</taxon>
        <taxon>Dikarya</taxon>
        <taxon>Basidiomycota</taxon>
        <taxon>Agaricomycotina</taxon>
        <taxon>Agaricomycetes</taxon>
        <taxon>Agaricomycetidae</taxon>
        <taxon>Agaricales</taxon>
        <taxon>Agaricineae</taxon>
        <taxon>Hymenogastraceae</taxon>
        <taxon>Hebeloma</taxon>
    </lineage>
</organism>
<sequence>MHLRQRIAIHFHFHFFFSVLFPSHFSPHFSFLLYSFLVCAAYGPFASIGHPHLSIHHPSIYPFSTISSHRLRFISLYFIFFPRLFFHAFFYRVFSMLRFISHLRLILFLFASSHFSCPLLSILAGFLSSGTIHGSGSLSQPHIDVELERKGGVVSGRLDVPHFDIVFTPLALSFLLIQSPTPTIRHTLTRTCLSIFHLSTTTDSHSHFPPRHISIFSTIYDLL</sequence>
<feature type="transmembrane region" description="Helical" evidence="1">
    <location>
        <begin position="106"/>
        <end position="127"/>
    </location>
</feature>
<dbReference type="Proteomes" id="UP000053424">
    <property type="component" value="Unassembled WGS sequence"/>
</dbReference>
<keyword evidence="1" id="KW-0812">Transmembrane</keyword>
<feature type="transmembrane region" description="Helical" evidence="1">
    <location>
        <begin position="7"/>
        <end position="25"/>
    </location>
</feature>
<reference evidence="2 3" key="1">
    <citation type="submission" date="2014-04" db="EMBL/GenBank/DDBJ databases">
        <authorList>
            <consortium name="DOE Joint Genome Institute"/>
            <person name="Kuo A."/>
            <person name="Gay G."/>
            <person name="Dore J."/>
            <person name="Kohler A."/>
            <person name="Nagy L.G."/>
            <person name="Floudas D."/>
            <person name="Copeland A."/>
            <person name="Barry K.W."/>
            <person name="Cichocki N."/>
            <person name="Veneault-Fourrey C."/>
            <person name="LaButti K."/>
            <person name="Lindquist E.A."/>
            <person name="Lipzen A."/>
            <person name="Lundell T."/>
            <person name="Morin E."/>
            <person name="Murat C."/>
            <person name="Sun H."/>
            <person name="Tunlid A."/>
            <person name="Henrissat B."/>
            <person name="Grigoriev I.V."/>
            <person name="Hibbett D.S."/>
            <person name="Martin F."/>
            <person name="Nordberg H.P."/>
            <person name="Cantor M.N."/>
            <person name="Hua S.X."/>
        </authorList>
    </citation>
    <scope>NUCLEOTIDE SEQUENCE [LARGE SCALE GENOMIC DNA]</scope>
    <source>
        <strain evidence="3">h7</strain>
    </source>
</reference>
<dbReference type="HOGENOM" id="CLU_1240275_0_0_1"/>
<reference evidence="3" key="2">
    <citation type="submission" date="2015-01" db="EMBL/GenBank/DDBJ databases">
        <title>Evolutionary Origins and Diversification of the Mycorrhizal Mutualists.</title>
        <authorList>
            <consortium name="DOE Joint Genome Institute"/>
            <consortium name="Mycorrhizal Genomics Consortium"/>
            <person name="Kohler A."/>
            <person name="Kuo A."/>
            <person name="Nagy L.G."/>
            <person name="Floudas D."/>
            <person name="Copeland A."/>
            <person name="Barry K.W."/>
            <person name="Cichocki N."/>
            <person name="Veneault-Fourrey C."/>
            <person name="LaButti K."/>
            <person name="Lindquist E.A."/>
            <person name="Lipzen A."/>
            <person name="Lundell T."/>
            <person name="Morin E."/>
            <person name="Murat C."/>
            <person name="Riley R."/>
            <person name="Ohm R."/>
            <person name="Sun H."/>
            <person name="Tunlid A."/>
            <person name="Henrissat B."/>
            <person name="Grigoriev I.V."/>
            <person name="Hibbett D.S."/>
            <person name="Martin F."/>
        </authorList>
    </citation>
    <scope>NUCLEOTIDE SEQUENCE [LARGE SCALE GENOMIC DNA]</scope>
    <source>
        <strain evidence="3">h7</strain>
    </source>
</reference>
<dbReference type="EMBL" id="KN831768">
    <property type="protein sequence ID" value="KIM48560.1"/>
    <property type="molecule type" value="Genomic_DNA"/>
</dbReference>
<name>A0A0C3CIK1_HEBCY</name>